<protein>
    <submittedName>
        <fullName evidence="3">PASTA domain-containing protein</fullName>
    </submittedName>
</protein>
<feature type="domain" description="PASTA" evidence="2">
    <location>
        <begin position="41"/>
        <end position="109"/>
    </location>
</feature>
<feature type="region of interest" description="Disordered" evidence="1">
    <location>
        <begin position="11"/>
        <end position="44"/>
    </location>
</feature>
<dbReference type="CDD" id="cd06577">
    <property type="entry name" value="PASTA_pknB"/>
    <property type="match status" value="1"/>
</dbReference>
<dbReference type="PROSITE" id="PS51178">
    <property type="entry name" value="PASTA"/>
    <property type="match status" value="1"/>
</dbReference>
<dbReference type="SMART" id="SM00740">
    <property type="entry name" value="PASTA"/>
    <property type="match status" value="1"/>
</dbReference>
<name>D1BE52_SANKS</name>
<dbReference type="AlphaFoldDB" id="D1BE52"/>
<dbReference type="EMBL" id="CP001819">
    <property type="protein sequence ID" value="ACZ23273.1"/>
    <property type="molecule type" value="Genomic_DNA"/>
</dbReference>
<dbReference type="Gene3D" id="3.30.10.20">
    <property type="match status" value="1"/>
</dbReference>
<dbReference type="eggNOG" id="COG2815">
    <property type="taxonomic scope" value="Bacteria"/>
</dbReference>
<sequence length="214" mass="22338">MLVAAGLLLAGCSSEEGPESGTASVSPSVTPTEPPEETETERASVEVPDVIGMDGASALAELEKVGLGAAASWQNVEVAPDGELDVFTQEPRAGETLLSGDEVVLVLDVPAVPEILVRQTGQAYEVLVGAGVDERQVGWIVTDLMNPDRTPYHLDVVEPDRPAGTYSVVVRCEMAPSPEESILAEATFTVDDGAPTEGRQTADTLTMVDESSCA</sequence>
<gene>
    <name evidence="3" type="ordered locus">Sked_33790</name>
</gene>
<keyword evidence="4" id="KW-1185">Reference proteome</keyword>
<dbReference type="KEGG" id="ske:Sked_33790"/>
<proteinExistence type="predicted"/>
<organism evidence="3 4">
    <name type="scientific">Sanguibacter keddieii (strain ATCC 51767 / DSM 10542 / NCFB 3025 / ST-74)</name>
    <dbReference type="NCBI Taxonomy" id="446469"/>
    <lineage>
        <taxon>Bacteria</taxon>
        <taxon>Bacillati</taxon>
        <taxon>Actinomycetota</taxon>
        <taxon>Actinomycetes</taxon>
        <taxon>Micrococcales</taxon>
        <taxon>Sanguibacteraceae</taxon>
        <taxon>Sanguibacter</taxon>
    </lineage>
</organism>
<dbReference type="InterPro" id="IPR005543">
    <property type="entry name" value="PASTA_dom"/>
</dbReference>
<dbReference type="STRING" id="446469.Sked_33790"/>
<reference evidence="3 4" key="1">
    <citation type="journal article" date="2009" name="Stand. Genomic Sci.">
        <title>Complete genome sequence of Sanguibacter keddieii type strain (ST-74).</title>
        <authorList>
            <person name="Ivanova N."/>
            <person name="Sikorski J."/>
            <person name="Sims D."/>
            <person name="Brettin T."/>
            <person name="Detter J.C."/>
            <person name="Han C."/>
            <person name="Lapidus A."/>
            <person name="Copeland A."/>
            <person name="Glavina Del Rio T."/>
            <person name="Nolan M."/>
            <person name="Chen F."/>
            <person name="Lucas S."/>
            <person name="Tice H."/>
            <person name="Cheng J.F."/>
            <person name="Bruce D."/>
            <person name="Goodwin L."/>
            <person name="Pitluck S."/>
            <person name="Pati A."/>
            <person name="Mavromatis K."/>
            <person name="Chen A."/>
            <person name="Palaniappan K."/>
            <person name="D'haeseleer P."/>
            <person name="Chain P."/>
            <person name="Bristow J."/>
            <person name="Eisen J.A."/>
            <person name="Markowitz V."/>
            <person name="Hugenholtz P."/>
            <person name="Goker M."/>
            <person name="Pukall R."/>
            <person name="Klenk H.P."/>
            <person name="Kyrpides N.C."/>
        </authorList>
    </citation>
    <scope>NUCLEOTIDE SEQUENCE [LARGE SCALE GENOMIC DNA]</scope>
    <source>
        <strain evidence="4">ATCC 51767 / DSM 10542 / NCFB 3025 / ST-74</strain>
    </source>
</reference>
<evidence type="ECO:0000313" key="3">
    <source>
        <dbReference type="EMBL" id="ACZ23273.1"/>
    </source>
</evidence>
<evidence type="ECO:0000313" key="4">
    <source>
        <dbReference type="Proteomes" id="UP000000322"/>
    </source>
</evidence>
<dbReference type="HOGENOM" id="CLU_1288132_0_0_11"/>
<dbReference type="Pfam" id="PF03793">
    <property type="entry name" value="PASTA"/>
    <property type="match status" value="1"/>
</dbReference>
<dbReference type="Proteomes" id="UP000000322">
    <property type="component" value="Chromosome"/>
</dbReference>
<evidence type="ECO:0000256" key="1">
    <source>
        <dbReference type="SAM" id="MobiDB-lite"/>
    </source>
</evidence>
<evidence type="ECO:0000259" key="2">
    <source>
        <dbReference type="PROSITE" id="PS51178"/>
    </source>
</evidence>
<accession>D1BE52</accession>